<dbReference type="PRINTS" id="PR00193">
    <property type="entry name" value="MYOSINHEAVY"/>
</dbReference>
<evidence type="ECO:0000256" key="9">
    <source>
        <dbReference type="ARBA" id="ARBA00023175"/>
    </source>
</evidence>
<dbReference type="GO" id="GO:0009888">
    <property type="term" value="P:tissue development"/>
    <property type="evidence" value="ECO:0007669"/>
    <property type="project" value="UniProtKB-ARBA"/>
</dbReference>
<dbReference type="GO" id="GO:0003779">
    <property type="term" value="F:actin binding"/>
    <property type="evidence" value="ECO:0007669"/>
    <property type="project" value="UniProtKB-KW"/>
</dbReference>
<evidence type="ECO:0000256" key="10">
    <source>
        <dbReference type="ARBA" id="ARBA00023203"/>
    </source>
</evidence>
<dbReference type="GO" id="GO:0016461">
    <property type="term" value="C:unconventional myosin complex"/>
    <property type="evidence" value="ECO:0007669"/>
    <property type="project" value="UniProtKB-ARBA"/>
</dbReference>
<dbReference type="Proteomes" id="UP000015104">
    <property type="component" value="Unassembled WGS sequence"/>
</dbReference>
<dbReference type="Pfam" id="PF00612">
    <property type="entry name" value="IQ"/>
    <property type="match status" value="3"/>
</dbReference>
<sequence>MVIVTRGDYIWIEPQSKKEFDVAIGARVIASEGRKIQVEDDDNQQWLTPERRIKAMHPTSIQGVEDMISLGDLHEAGILRNLLIRYKENLIYTYTGSILVAVNPYQNLPIYTDEQMRLYKERKIGELPPHIFAIGDNSYNNMRRFQQDQCIIISGESGAGKTESTKLILQYLTYISKPALTGSKFFGQTSWVQNQILAANPILEAFGNAKTIRNDNSSRFGKYIDIYFNKPGEVEGAKIDQYLLEKSRIVGQAQDERNYHIFYCILAGMSKEEKMELELSDASKYFYLTQGGCITCEGRDDAAEFATIRMNLQIVEFTQYEVREIYKILAALLHIGNIKYKATIVDNLDSTEITNAGSALSAAKLLEVNHQHLMDALTTRTIFAHGDTVVSRMSTSQSLDVRDAFVKGIYGRMFVWIVNKINAAIYKPKSSVNHYRTSIGVLDIFGFENFNINSFEQFCINYANENLQQFFVKHIFKLEQEEYNHESINWRHIEFVDNQEALDLIAVKPLNIMALVDEESKFPKGTDKTLLHKLHQTHGVNGNYLQPKSYVNSSFGINHFAGVVFYDTRGFLEKNRDTFSADLIHLIQVSKNKFLQSLFIQDIGMGTDTRKKTPTLSAQFKRSLDSLMRQLSQCRPFFIRCIKPNEFKKPNIFDRELCCKQLRYSGMMETIRIRRAGYPIRHTFAEFVDRYRFLLNGIEPAHKIHDCRPVVARICAQILTSKADYQLGRTKVFLKDAHDLFLEQERDRVLTKKILTLQRAIKGWYYRRKFLRMRTSTIIIQRFWRGYIQRKRYQAMKTGYQRLQALIRSRILTNRFKLLRGHIVALQSRCRGYLARREFNKRYWATIKIQAFIRGAIQRRRYAKMKLEFRQKMEALELRLQEEAHYRKQMNPQKAKEIAEVNYLQRLKKLEIQQQEEEIIGKKIIEEKKAVITDAVHRQDEALDDSKLVDAMFDFLPRTETSSENMIPSAFKDLEKHRGEQVSDGEPENIIPVPHEDHEDLSEYKFQKFATTYFQGNASYSYQRKPIKQPLLPLPTQGDCMAAVALWITILRFMGDLAEPKFHTMARDNTSVMTKVSATLGRNFIKSKEFQEAQAMGLEMEASEARPAKRSIRNKLVSLTLKKKNKLSEDVRKRLQEDDIAADTYSSWLESRPTSNLEKLHFIIGHGILREELRDEIYCQICKQLTDNPNKSSHARGWILLSLCVGCFAPSSKFVKYLLNFIREGPPGYAPYCEDRLRRTFANGTRGQPPSWLELQATKSKKPLMLPITFMDGNTKTLLADSATTARELCAQLSEKIALKDQFGFSLYIALFDKVSSLGSAGEHVMDAISQCEQYAKEQGAQERNAPWRLFFRKEIFAPWHDPTEDTVATNLIFQQVVRGVKFGEYRCDKEEDLAMIAAQQYYIDFGDELVPDKLITSLPNYIPDHCFQTNEKNIERWANLIANAYKKSYYYRERVSPLKVKEDVVEYAKFKWPLLFSRFYEALRVTGPPLPKNDVIVAINWTGIYFVDDQEQVLLELSFPETTSAQSEKSARPFMQNFSITTIRREEFVFQSPNSADICDLVNFFLDGLKKQSKFVIAIQDYKGEGQSTLTFNQGDLLILDDGYTGEHVMKSGWAVCKLEKSGEKGDVPTEYIYVLPTTTKPPNNILSLFTEDINFTDTMNGRNGLSYGQMNGFDSHEKPHTLEEYALDHFRAPPKHTLPRTLTFSSARRRNNDQLWRHSREPIKQPLLKKLLNKEEFNQEACFAFNAILKYMGDLPSRRTRSGNDLTDQIFEGPLKFDILRDEIYCQIMKQLTDNKNRLSEERGWELMWLATGLFAPSQILLKELMLFLRTRRHPIAIDCLQRLHKTLRNGQRKYPPHLVEVEAIQHKTTQIFHKVYFPDDTDEAFEVDSSTRAKDFCLDIAQRLNLRSAEGFSLFVKIADKVISVPEGDFFFDFVRHLTDWIRKARPSRDVGSIPQFTYQVFFMKKLWTNTVPGKDVNADIIFHYHQELPKLLRGYHKCSKEDAVRLAANIYRVRFGESKNELQSIPNILHELVPADLVKIQPPSEWKKQIIQYYNQDAGMTPENAKIAFLKYVYKWPTFGSAFFEVKQNGDTNFPEHLLIAINKHGVSLIDPVTKDILITHAFTRISNWSSGNTYFHMTIGNLVRGSKLLCETPLGYKMDDLLTSYISLMLSNMNKTRVK</sequence>
<evidence type="ECO:0000256" key="5">
    <source>
        <dbReference type="ARBA" id="ARBA00022737"/>
    </source>
</evidence>
<dbReference type="EMBL" id="CAEY01000716">
    <property type="status" value="NOT_ANNOTATED_CDS"/>
    <property type="molecule type" value="Genomic_DNA"/>
</dbReference>
<dbReference type="Gene3D" id="1.20.80.10">
    <property type="match status" value="2"/>
</dbReference>
<dbReference type="PROSITE" id="PS50096">
    <property type="entry name" value="IQ"/>
    <property type="match status" value="3"/>
</dbReference>
<dbReference type="Gene3D" id="1.20.120.720">
    <property type="entry name" value="Myosin VI head, motor domain, U50 subdomain"/>
    <property type="match status" value="1"/>
</dbReference>
<dbReference type="GO" id="GO:0030182">
    <property type="term" value="P:neuron differentiation"/>
    <property type="evidence" value="ECO:0007669"/>
    <property type="project" value="UniProtKB-ARBA"/>
</dbReference>
<keyword evidence="4" id="KW-0963">Cytoplasm</keyword>
<dbReference type="FunFam" id="2.30.29.30:FF:000075">
    <property type="entry name" value="unconventional myosin-VIIa"/>
    <property type="match status" value="1"/>
</dbReference>
<evidence type="ECO:0000259" key="13">
    <source>
        <dbReference type="PROSITE" id="PS50002"/>
    </source>
</evidence>
<dbReference type="CDD" id="cd14473">
    <property type="entry name" value="FERM_B-lobe"/>
    <property type="match status" value="2"/>
</dbReference>
<dbReference type="GO" id="GO:0007423">
    <property type="term" value="P:sensory organ development"/>
    <property type="evidence" value="ECO:0007669"/>
    <property type="project" value="UniProtKB-ARBA"/>
</dbReference>
<protein>
    <recommendedName>
        <fullName evidence="19">Myosin-VIIa</fullName>
    </recommendedName>
</protein>
<dbReference type="PROSITE" id="PS51456">
    <property type="entry name" value="MYOSIN_MOTOR"/>
    <property type="match status" value="1"/>
</dbReference>
<dbReference type="Gene3D" id="3.40.850.10">
    <property type="entry name" value="Kinesin motor domain"/>
    <property type="match status" value="1"/>
</dbReference>
<dbReference type="SUPFAM" id="SSF54236">
    <property type="entry name" value="Ubiquitin-like"/>
    <property type="match status" value="2"/>
</dbReference>
<feature type="domain" description="FERM" evidence="14">
    <location>
        <begin position="1874"/>
        <end position="2178"/>
    </location>
</feature>
<feature type="region of interest" description="Actin-binding" evidence="12">
    <location>
        <begin position="624"/>
        <end position="646"/>
    </location>
</feature>
<evidence type="ECO:0000256" key="2">
    <source>
        <dbReference type="ARBA" id="ARBA00008314"/>
    </source>
</evidence>
<evidence type="ECO:0000256" key="6">
    <source>
        <dbReference type="ARBA" id="ARBA00022741"/>
    </source>
</evidence>
<dbReference type="Pfam" id="PF00784">
    <property type="entry name" value="MyTH4"/>
    <property type="match status" value="2"/>
</dbReference>
<dbReference type="Pfam" id="PF21989">
    <property type="entry name" value="RA_2"/>
    <property type="match status" value="2"/>
</dbReference>
<organism evidence="17 18">
    <name type="scientific">Tetranychus urticae</name>
    <name type="common">Two-spotted spider mite</name>
    <dbReference type="NCBI Taxonomy" id="32264"/>
    <lineage>
        <taxon>Eukaryota</taxon>
        <taxon>Metazoa</taxon>
        <taxon>Ecdysozoa</taxon>
        <taxon>Arthropoda</taxon>
        <taxon>Chelicerata</taxon>
        <taxon>Arachnida</taxon>
        <taxon>Acari</taxon>
        <taxon>Acariformes</taxon>
        <taxon>Trombidiformes</taxon>
        <taxon>Prostigmata</taxon>
        <taxon>Eleutherengona</taxon>
        <taxon>Raphignathae</taxon>
        <taxon>Tetranychoidea</taxon>
        <taxon>Tetranychidae</taxon>
        <taxon>Tetranychus</taxon>
    </lineage>
</organism>
<dbReference type="CDD" id="cd23767">
    <property type="entry name" value="IQCD"/>
    <property type="match status" value="1"/>
</dbReference>
<dbReference type="InterPro" id="IPR036961">
    <property type="entry name" value="Kinesin_motor_dom_sf"/>
</dbReference>
<dbReference type="FunFam" id="3.10.20.90:FF:000051">
    <property type="entry name" value="Unconventional myosin-VIIa"/>
    <property type="match status" value="1"/>
</dbReference>
<comment type="subcellular location">
    <subcellularLocation>
        <location evidence="1">Cytoplasm</location>
    </subcellularLocation>
</comment>
<feature type="domain" description="Myosin motor" evidence="16">
    <location>
        <begin position="62"/>
        <end position="747"/>
    </location>
</feature>
<dbReference type="GO" id="GO:0005524">
    <property type="term" value="F:ATP binding"/>
    <property type="evidence" value="ECO:0007669"/>
    <property type="project" value="UniProtKB-UniRule"/>
</dbReference>
<keyword evidence="7 12" id="KW-0067">ATP-binding</keyword>
<dbReference type="FunFam" id="1.20.80.10:FF:000012">
    <property type="entry name" value="Myosin VIIA"/>
    <property type="match status" value="1"/>
</dbReference>
<dbReference type="PROSITE" id="PS50057">
    <property type="entry name" value="FERM_3"/>
    <property type="match status" value="2"/>
</dbReference>
<dbReference type="Pfam" id="PF24123">
    <property type="entry name" value="Myosin_VII_N"/>
    <property type="match status" value="1"/>
</dbReference>
<dbReference type="CDD" id="cd01381">
    <property type="entry name" value="MYSc_Myo7"/>
    <property type="match status" value="1"/>
</dbReference>
<name>T1KYS0_TETUR</name>
<evidence type="ECO:0000259" key="15">
    <source>
        <dbReference type="PROSITE" id="PS51016"/>
    </source>
</evidence>
<dbReference type="SUPFAM" id="SSF50044">
    <property type="entry name" value="SH3-domain"/>
    <property type="match status" value="1"/>
</dbReference>
<dbReference type="InterPro" id="IPR001609">
    <property type="entry name" value="Myosin_head_motor_dom-like"/>
</dbReference>
<dbReference type="PROSITE" id="PS50002">
    <property type="entry name" value="SH3"/>
    <property type="match status" value="1"/>
</dbReference>
<dbReference type="CDD" id="cd13199">
    <property type="entry name" value="FERM_C2_MyoVII"/>
    <property type="match status" value="1"/>
</dbReference>
<dbReference type="InterPro" id="IPR036028">
    <property type="entry name" value="SH3-like_dom_sf"/>
</dbReference>
<evidence type="ECO:0000256" key="12">
    <source>
        <dbReference type="PROSITE-ProRule" id="PRU00782"/>
    </source>
</evidence>
<dbReference type="PROSITE" id="PS51016">
    <property type="entry name" value="MYTH4"/>
    <property type="match status" value="2"/>
</dbReference>
<dbReference type="Pfam" id="PF21998">
    <property type="entry name" value="FERM_C1_MyoVII"/>
    <property type="match status" value="1"/>
</dbReference>
<dbReference type="SMART" id="SM00326">
    <property type="entry name" value="SH3"/>
    <property type="match status" value="1"/>
</dbReference>
<evidence type="ECO:0000256" key="4">
    <source>
        <dbReference type="ARBA" id="ARBA00022490"/>
    </source>
</evidence>
<dbReference type="InterPro" id="IPR002404">
    <property type="entry name" value="IRS_PTB"/>
</dbReference>
<dbReference type="Gene3D" id="2.30.29.30">
    <property type="entry name" value="Pleckstrin-homology domain (PH domain)/Phosphotyrosine-binding domain (PTB)"/>
    <property type="match status" value="2"/>
</dbReference>
<evidence type="ECO:0000313" key="17">
    <source>
        <dbReference type="EnsemblMetazoa" id="tetur27g01670.1"/>
    </source>
</evidence>
<dbReference type="FunFam" id="3.10.20.90:FF:000036">
    <property type="entry name" value="Unconventional myosin-VIIa"/>
    <property type="match status" value="1"/>
</dbReference>
<dbReference type="Pfam" id="PF00063">
    <property type="entry name" value="Myosin_head"/>
    <property type="match status" value="1"/>
</dbReference>
<dbReference type="SUPFAM" id="SSF52540">
    <property type="entry name" value="P-loop containing nucleoside triphosphate hydrolases"/>
    <property type="match status" value="2"/>
</dbReference>
<dbReference type="SMART" id="SM00139">
    <property type="entry name" value="MyTH4"/>
    <property type="match status" value="2"/>
</dbReference>
<dbReference type="InterPro" id="IPR000857">
    <property type="entry name" value="MyTH4_dom"/>
</dbReference>
<feature type="domain" description="MyTH4" evidence="15">
    <location>
        <begin position="1720"/>
        <end position="1868"/>
    </location>
</feature>
<dbReference type="GO" id="GO:0071944">
    <property type="term" value="C:cell periphery"/>
    <property type="evidence" value="ECO:0007669"/>
    <property type="project" value="UniProtKB-ARBA"/>
</dbReference>
<dbReference type="PANTHER" id="PTHR22692">
    <property type="entry name" value="MYOSIN VII, XV"/>
    <property type="match status" value="1"/>
</dbReference>
<dbReference type="InterPro" id="IPR000048">
    <property type="entry name" value="IQ_motif_EF-hand-BS"/>
</dbReference>
<accession>T1KYS0</accession>
<evidence type="ECO:0000256" key="1">
    <source>
        <dbReference type="ARBA" id="ARBA00004496"/>
    </source>
</evidence>
<dbReference type="InterPro" id="IPR019748">
    <property type="entry name" value="FERM_central"/>
</dbReference>
<keyword evidence="10 12" id="KW-0009">Actin-binding</keyword>
<proteinExistence type="inferred from homology"/>
<dbReference type="HOGENOM" id="CLU_000192_14_1_1"/>
<feature type="domain" description="MyTH4" evidence="15">
    <location>
        <begin position="1022"/>
        <end position="1259"/>
    </location>
</feature>
<dbReference type="Gene3D" id="6.20.240.20">
    <property type="match status" value="1"/>
</dbReference>
<dbReference type="GO" id="GO:0009887">
    <property type="term" value="P:animal organ morphogenesis"/>
    <property type="evidence" value="ECO:0007669"/>
    <property type="project" value="UniProtKB-ARBA"/>
</dbReference>
<reference evidence="17" key="2">
    <citation type="submission" date="2015-06" db="UniProtKB">
        <authorList>
            <consortium name="EnsemblMetazoa"/>
        </authorList>
    </citation>
    <scope>IDENTIFICATION</scope>
</reference>
<feature type="binding site" evidence="12">
    <location>
        <begin position="155"/>
        <end position="162"/>
    </location>
    <ligand>
        <name>ATP</name>
        <dbReference type="ChEBI" id="CHEBI:30616"/>
    </ligand>
</feature>
<dbReference type="CDD" id="cd13198">
    <property type="entry name" value="FERM_C1_MyoVII"/>
    <property type="match status" value="1"/>
</dbReference>
<dbReference type="InterPro" id="IPR000299">
    <property type="entry name" value="FERM_domain"/>
</dbReference>
<dbReference type="SMART" id="SM00015">
    <property type="entry name" value="IQ"/>
    <property type="match status" value="4"/>
</dbReference>
<evidence type="ECO:0008006" key="19">
    <source>
        <dbReference type="Google" id="ProtNLM"/>
    </source>
</evidence>
<evidence type="ECO:0000256" key="3">
    <source>
        <dbReference type="ARBA" id="ARBA00022443"/>
    </source>
</evidence>
<feature type="domain" description="SH3" evidence="13">
    <location>
        <begin position="1572"/>
        <end position="1639"/>
    </location>
</feature>
<dbReference type="InterPro" id="IPR027417">
    <property type="entry name" value="P-loop_NTPase"/>
</dbReference>
<keyword evidence="3 11" id="KW-0728">SH3 domain</keyword>
<dbReference type="InterPro" id="IPR051567">
    <property type="entry name" value="Unconventional_Myosin_ATPase"/>
</dbReference>
<dbReference type="FunFam" id="1.10.10.820:FF:000001">
    <property type="entry name" value="Myosin heavy chain"/>
    <property type="match status" value="1"/>
</dbReference>
<evidence type="ECO:0000256" key="7">
    <source>
        <dbReference type="ARBA" id="ARBA00022840"/>
    </source>
</evidence>
<dbReference type="SUPFAM" id="SSF47031">
    <property type="entry name" value="Second domain of FERM"/>
    <property type="match status" value="2"/>
</dbReference>
<dbReference type="Gene3D" id="1.25.40.530">
    <property type="entry name" value="MyTH4 domain"/>
    <property type="match status" value="2"/>
</dbReference>
<dbReference type="GO" id="GO:0007605">
    <property type="term" value="P:sensory perception of sound"/>
    <property type="evidence" value="ECO:0007669"/>
    <property type="project" value="UniProtKB-ARBA"/>
</dbReference>
<evidence type="ECO:0000313" key="18">
    <source>
        <dbReference type="Proteomes" id="UP000015104"/>
    </source>
</evidence>
<evidence type="ECO:0000259" key="16">
    <source>
        <dbReference type="PROSITE" id="PS51456"/>
    </source>
</evidence>
<dbReference type="Pfam" id="PF02174">
    <property type="entry name" value="IRS"/>
    <property type="match status" value="1"/>
</dbReference>
<dbReference type="SMART" id="SM00295">
    <property type="entry name" value="B41"/>
    <property type="match status" value="2"/>
</dbReference>
<dbReference type="PANTHER" id="PTHR22692:SF33">
    <property type="entry name" value="MYOSIN"/>
    <property type="match status" value="1"/>
</dbReference>
<dbReference type="CDD" id="cd17093">
    <property type="entry name" value="FERM2_F1_Myosin-VII"/>
    <property type="match status" value="1"/>
</dbReference>
<dbReference type="InterPro" id="IPR014352">
    <property type="entry name" value="FERM/acyl-CoA-bd_prot_sf"/>
</dbReference>
<dbReference type="InterPro" id="IPR041793">
    <property type="entry name" value="MyoVII_FERM_C1"/>
</dbReference>
<dbReference type="SMART" id="SM00242">
    <property type="entry name" value="MYSc"/>
    <property type="match status" value="1"/>
</dbReference>
<dbReference type="InterPro" id="IPR029071">
    <property type="entry name" value="Ubiquitin-like_domsf"/>
</dbReference>
<dbReference type="STRING" id="32264.T1KYS0"/>
<keyword evidence="8 12" id="KW-0518">Myosin</keyword>
<dbReference type="InterPro" id="IPR011993">
    <property type="entry name" value="PH-like_dom_sf"/>
</dbReference>
<dbReference type="Gene3D" id="1.20.5.190">
    <property type="match status" value="2"/>
</dbReference>
<evidence type="ECO:0000256" key="11">
    <source>
        <dbReference type="PROSITE-ProRule" id="PRU00192"/>
    </source>
</evidence>
<dbReference type="Gene3D" id="1.10.10.820">
    <property type="match status" value="1"/>
</dbReference>
<dbReference type="CDD" id="cd17092">
    <property type="entry name" value="FERM1_F1_Myosin-VII"/>
    <property type="match status" value="1"/>
</dbReference>
<dbReference type="Gene3D" id="2.30.30.40">
    <property type="entry name" value="SH3 Domains"/>
    <property type="match status" value="1"/>
</dbReference>
<dbReference type="GO" id="GO:0005737">
    <property type="term" value="C:cytoplasm"/>
    <property type="evidence" value="ECO:0007669"/>
    <property type="project" value="UniProtKB-SubCell"/>
</dbReference>
<dbReference type="SUPFAM" id="SSF50729">
    <property type="entry name" value="PH domain-like"/>
    <property type="match status" value="1"/>
</dbReference>
<evidence type="ECO:0000259" key="14">
    <source>
        <dbReference type="PROSITE" id="PS50057"/>
    </source>
</evidence>
<dbReference type="GO" id="GO:0120025">
    <property type="term" value="C:plasma membrane bounded cell projection"/>
    <property type="evidence" value="ECO:0007669"/>
    <property type="project" value="UniProtKB-ARBA"/>
</dbReference>
<evidence type="ECO:0000256" key="8">
    <source>
        <dbReference type="ARBA" id="ARBA00023123"/>
    </source>
</evidence>
<feature type="domain" description="FERM" evidence="14">
    <location>
        <begin position="1264"/>
        <end position="1574"/>
    </location>
</feature>
<dbReference type="EnsemblMetazoa" id="tetur27g01670.1">
    <property type="protein sequence ID" value="tetur27g01670.1"/>
    <property type="gene ID" value="tetur27g01670"/>
</dbReference>
<keyword evidence="5" id="KW-0677">Repeat</keyword>
<comment type="similarity">
    <text evidence="2 12">Belongs to the TRAFAC class myosin-kinesin ATPase superfamily. Myosin family.</text>
</comment>
<dbReference type="eggNOG" id="KOG4229">
    <property type="taxonomic scope" value="Eukaryota"/>
</dbReference>
<keyword evidence="9 12" id="KW-0505">Motor protein</keyword>
<dbReference type="InterPro" id="IPR001452">
    <property type="entry name" value="SH3_domain"/>
</dbReference>
<dbReference type="InterPro" id="IPR035963">
    <property type="entry name" value="FERM_2"/>
</dbReference>
<dbReference type="Gene3D" id="3.10.20.90">
    <property type="entry name" value="Phosphatidylinositol 3-kinase Catalytic Subunit, Chain A, domain 1"/>
    <property type="match status" value="2"/>
</dbReference>
<reference evidence="18" key="1">
    <citation type="submission" date="2011-08" db="EMBL/GenBank/DDBJ databases">
        <authorList>
            <person name="Rombauts S."/>
        </authorList>
    </citation>
    <scope>NUCLEOTIDE SEQUENCE</scope>
    <source>
        <strain evidence="18">London</strain>
    </source>
</reference>
<dbReference type="InterPro" id="IPR036106">
    <property type="entry name" value="MYSc_Myo7"/>
</dbReference>
<dbReference type="InterPro" id="IPR057130">
    <property type="entry name" value="Myosin_VII_N"/>
</dbReference>
<dbReference type="FunFam" id="1.20.80.10:FF:000013">
    <property type="entry name" value="Unconventional myosin-VIIa"/>
    <property type="match status" value="1"/>
</dbReference>
<dbReference type="InterPro" id="IPR041794">
    <property type="entry name" value="MyoVII_FERM_C2"/>
</dbReference>
<dbReference type="InterPro" id="IPR019749">
    <property type="entry name" value="Band_41_domain"/>
</dbReference>
<keyword evidence="18" id="KW-1185">Reference proteome</keyword>
<keyword evidence="6 12" id="KW-0547">Nucleotide-binding</keyword>
<dbReference type="InterPro" id="IPR038185">
    <property type="entry name" value="MyTH4_dom_sf"/>
</dbReference>
<dbReference type="GO" id="GO:0003774">
    <property type="term" value="F:cytoskeletal motor activity"/>
    <property type="evidence" value="ECO:0007669"/>
    <property type="project" value="UniProtKB-UniRule"/>
</dbReference>
<dbReference type="Gene3D" id="1.20.58.530">
    <property type="match status" value="1"/>
</dbReference>